<dbReference type="HOGENOM" id="CLU_924068_0_0_6"/>
<comment type="caution">
    <text evidence="1">The sequence shown here is derived from an EMBL/GenBank/DDBJ whole genome shotgun (WGS) entry which is preliminary data.</text>
</comment>
<dbReference type="Proteomes" id="UP000001603">
    <property type="component" value="Unassembled WGS sequence"/>
</dbReference>
<sequence length="309" mass="36106">MSYKDTEKDSPNMDEVLIRIAAIHQQHALKCYLAIKSLKKQFVWPETDWIKIEDLIASEEPSLDFAILKPDSIPFEPVTRRRHWILAHSIYPYAYFTMQDWFQKNDAKEIFDYYFEQCAEQNEYLTHNVSVLVAFVQAWSLIRTENQRLRFIERFCEFVTATFYGNNHQSYPICEDYHKPTCFHPQTLLESILKQPGFWGHNLIAFASILRIEHQIPEGTFRQLLANLDAQCHWKFEDDADKPQISFTDSNQISSHRLASACHILLTGSNRNLHQITLAESICYLFNLAGISPAQKSQLIDVILHFSKS</sequence>
<dbReference type="AlphaFoldDB" id="Q1ZUX5"/>
<evidence type="ECO:0000313" key="1">
    <source>
        <dbReference type="EMBL" id="EAS66285.1"/>
    </source>
</evidence>
<protein>
    <submittedName>
        <fullName evidence="1">Uncharacterized protein</fullName>
    </submittedName>
</protein>
<proteinExistence type="predicted"/>
<organism evidence="1 2">
    <name type="scientific">Photobacterium angustum (strain S14 / CCUG 15956)</name>
    <name type="common">Vibrio sp. (strain S14 / CCUG 15956)</name>
    <dbReference type="NCBI Taxonomy" id="314292"/>
    <lineage>
        <taxon>Bacteria</taxon>
        <taxon>Pseudomonadati</taxon>
        <taxon>Pseudomonadota</taxon>
        <taxon>Gammaproteobacteria</taxon>
        <taxon>Vibrionales</taxon>
        <taxon>Vibrionaceae</taxon>
        <taxon>Photobacterium</taxon>
    </lineage>
</organism>
<dbReference type="eggNOG" id="ENOG5033SHH">
    <property type="taxonomic scope" value="Bacteria"/>
</dbReference>
<gene>
    <name evidence="1" type="ORF">VAS14_13249</name>
</gene>
<accession>Q1ZUX5</accession>
<dbReference type="RefSeq" id="WP_005365728.1">
    <property type="nucleotide sequence ID" value="NZ_CH902599.1"/>
</dbReference>
<evidence type="ECO:0000313" key="2">
    <source>
        <dbReference type="Proteomes" id="UP000001603"/>
    </source>
</evidence>
<name>Q1ZUX5_PHOAS</name>
<reference evidence="1 2" key="1">
    <citation type="journal article" date="2009" name="Proc. Natl. Acad. Sci. U.S.A.">
        <title>The genomic basis of trophic strategy in marine bacteria.</title>
        <authorList>
            <person name="Lauro F.M."/>
            <person name="McDougald D."/>
            <person name="Thomas T."/>
            <person name="Williams T.J."/>
            <person name="Egan S."/>
            <person name="Rice S."/>
            <person name="DeMaere M.Z."/>
            <person name="Ting L."/>
            <person name="Ertan H."/>
            <person name="Johnson J."/>
            <person name="Ferriera S."/>
            <person name="Lapidus A."/>
            <person name="Anderson I."/>
            <person name="Kyrpides N."/>
            <person name="Munk A.C."/>
            <person name="Detter C."/>
            <person name="Han C.S."/>
            <person name="Brown M.V."/>
            <person name="Robb F.T."/>
            <person name="Kjelleberg S."/>
            <person name="Cavicchioli R."/>
        </authorList>
    </citation>
    <scope>NUCLEOTIDE SEQUENCE [LARGE SCALE GENOMIC DNA]</scope>
    <source>
        <strain evidence="1 2">S14</strain>
    </source>
</reference>
<dbReference type="EMBL" id="AAOJ01000001">
    <property type="protein sequence ID" value="EAS66285.1"/>
    <property type="molecule type" value="Genomic_DNA"/>
</dbReference>